<keyword evidence="3" id="KW-1185">Reference proteome</keyword>
<reference evidence="3" key="1">
    <citation type="journal article" date="2015" name="PLoS Genet.">
        <title>Genome Sequence and Transcriptome Analyses of Chrysochromulina tobin: Metabolic Tools for Enhanced Algal Fitness in the Prominent Order Prymnesiales (Haptophyceae).</title>
        <authorList>
            <person name="Hovde B.T."/>
            <person name="Deodato C.R."/>
            <person name="Hunsperger H.M."/>
            <person name="Ryken S.A."/>
            <person name="Yost W."/>
            <person name="Jha R.K."/>
            <person name="Patterson J."/>
            <person name="Monnat R.J. Jr."/>
            <person name="Barlow S.B."/>
            <person name="Starkenburg S.R."/>
            <person name="Cattolico R.A."/>
        </authorList>
    </citation>
    <scope>NUCLEOTIDE SEQUENCE</scope>
    <source>
        <strain evidence="3">CCMP291</strain>
    </source>
</reference>
<dbReference type="EMBL" id="JWZX01003274">
    <property type="protein sequence ID" value="KOO22477.1"/>
    <property type="molecule type" value="Genomic_DNA"/>
</dbReference>
<protein>
    <submittedName>
        <fullName evidence="2">Uncharacterized protein</fullName>
    </submittedName>
</protein>
<sequence>MVSLLKSQLGISDEEIQEAKEKAEELVRQAQAEAAARRGDLEKVQSSAQSALEQQNKFLKQSEDALTRTQQKLKRADGTRSLLKKRDELMRIQEAIHRLQAMDMVPRLEPAPELLQKRAELQRMQAAIQQQVEMRATTLEEAKEEYKRKGQETREAIEGQKNQIKELQQRAAQSVRGQLEEKLEVTLSAKNAQIDALRLELNQATRSAQAETLRLELSQTTQIDALRLELAQAEARHASASRLLEARVVQVMEDAAYEVASMRALVDAAHSDARESVKLGLLEAQEAALRLARQLDVALGRAPLAEAELITQFERANAALLMPAGSGHAFLAHQSHPALVHKIGKENDEGDGLPDTLVFQSMKATRGSN</sequence>
<keyword evidence="1" id="KW-0175">Coiled coil</keyword>
<proteinExistence type="predicted"/>
<accession>A0A0M0J826</accession>
<feature type="coiled-coil region" evidence="1">
    <location>
        <begin position="9"/>
        <end position="102"/>
    </location>
</feature>
<dbReference type="AlphaFoldDB" id="A0A0M0J826"/>
<organism evidence="2 3">
    <name type="scientific">Chrysochromulina tobinii</name>
    <dbReference type="NCBI Taxonomy" id="1460289"/>
    <lineage>
        <taxon>Eukaryota</taxon>
        <taxon>Haptista</taxon>
        <taxon>Haptophyta</taxon>
        <taxon>Prymnesiophyceae</taxon>
        <taxon>Prymnesiales</taxon>
        <taxon>Chrysochromulinaceae</taxon>
        <taxon>Chrysochromulina</taxon>
    </lineage>
</organism>
<gene>
    <name evidence="2" type="ORF">Ctob_001450</name>
</gene>
<name>A0A0M0J826_9EUKA</name>
<evidence type="ECO:0000256" key="1">
    <source>
        <dbReference type="SAM" id="Coils"/>
    </source>
</evidence>
<feature type="coiled-coil region" evidence="1">
    <location>
        <begin position="129"/>
        <end position="243"/>
    </location>
</feature>
<comment type="caution">
    <text evidence="2">The sequence shown here is derived from an EMBL/GenBank/DDBJ whole genome shotgun (WGS) entry which is preliminary data.</text>
</comment>
<evidence type="ECO:0000313" key="2">
    <source>
        <dbReference type="EMBL" id="KOO22477.1"/>
    </source>
</evidence>
<dbReference type="Proteomes" id="UP000037460">
    <property type="component" value="Unassembled WGS sequence"/>
</dbReference>
<evidence type="ECO:0000313" key="3">
    <source>
        <dbReference type="Proteomes" id="UP000037460"/>
    </source>
</evidence>